<evidence type="ECO:0000313" key="2">
    <source>
        <dbReference type="Proteomes" id="UP001358586"/>
    </source>
</evidence>
<reference evidence="1 2" key="1">
    <citation type="submission" date="2023-03" db="EMBL/GenBank/DDBJ databases">
        <title>WGS of Gossypium arboreum.</title>
        <authorList>
            <person name="Yu D."/>
        </authorList>
    </citation>
    <scope>NUCLEOTIDE SEQUENCE [LARGE SCALE GENOMIC DNA]</scope>
    <source>
        <tissue evidence="1">Leaf</tissue>
    </source>
</reference>
<proteinExistence type="predicted"/>
<dbReference type="Proteomes" id="UP001358586">
    <property type="component" value="Chromosome 9"/>
</dbReference>
<accession>A0ABR0NPX6</accession>
<name>A0ABR0NPX6_GOSAR</name>
<keyword evidence="2" id="KW-1185">Reference proteome</keyword>
<comment type="caution">
    <text evidence="1">The sequence shown here is derived from an EMBL/GenBank/DDBJ whole genome shotgun (WGS) entry which is preliminary data.</text>
</comment>
<gene>
    <name evidence="1" type="ORF">PVK06_030940</name>
</gene>
<evidence type="ECO:0000313" key="1">
    <source>
        <dbReference type="EMBL" id="KAK5803295.1"/>
    </source>
</evidence>
<protein>
    <submittedName>
        <fullName evidence="1">Uncharacterized protein</fullName>
    </submittedName>
</protein>
<sequence>MLVGLTNYGHALTTLDYHAREARACNTTANFMAKWVRGADDGLHLVGKPPSSYWRLLHSDLGMVARVDIVE</sequence>
<dbReference type="EMBL" id="JARKNE010000009">
    <property type="protein sequence ID" value="KAK5803295.1"/>
    <property type="molecule type" value="Genomic_DNA"/>
</dbReference>
<organism evidence="1 2">
    <name type="scientific">Gossypium arboreum</name>
    <name type="common">Tree cotton</name>
    <name type="synonym">Gossypium nanking</name>
    <dbReference type="NCBI Taxonomy" id="29729"/>
    <lineage>
        <taxon>Eukaryota</taxon>
        <taxon>Viridiplantae</taxon>
        <taxon>Streptophyta</taxon>
        <taxon>Embryophyta</taxon>
        <taxon>Tracheophyta</taxon>
        <taxon>Spermatophyta</taxon>
        <taxon>Magnoliopsida</taxon>
        <taxon>eudicotyledons</taxon>
        <taxon>Gunneridae</taxon>
        <taxon>Pentapetalae</taxon>
        <taxon>rosids</taxon>
        <taxon>malvids</taxon>
        <taxon>Malvales</taxon>
        <taxon>Malvaceae</taxon>
        <taxon>Malvoideae</taxon>
        <taxon>Gossypium</taxon>
    </lineage>
</organism>